<keyword evidence="2" id="KW-1185">Reference proteome</keyword>
<dbReference type="Gene3D" id="3.30.70.100">
    <property type="match status" value="2"/>
</dbReference>
<organism evidence="1 2">
    <name type="scientific">Allosphingosinicella flava</name>
    <dbReference type="NCBI Taxonomy" id="2771430"/>
    <lineage>
        <taxon>Bacteria</taxon>
        <taxon>Pseudomonadati</taxon>
        <taxon>Pseudomonadota</taxon>
        <taxon>Alphaproteobacteria</taxon>
        <taxon>Sphingomonadales</taxon>
        <taxon>Sphingomonadaceae</taxon>
        <taxon>Allosphingosinicella</taxon>
    </lineage>
</organism>
<dbReference type="KEGG" id="sflv:IC614_08890"/>
<proteinExistence type="predicted"/>
<evidence type="ECO:0000313" key="2">
    <source>
        <dbReference type="Proteomes" id="UP000594873"/>
    </source>
</evidence>
<dbReference type="SUPFAM" id="SSF54909">
    <property type="entry name" value="Dimeric alpha+beta barrel"/>
    <property type="match status" value="2"/>
</dbReference>
<evidence type="ECO:0000313" key="1">
    <source>
        <dbReference type="EMBL" id="QPQ54452.1"/>
    </source>
</evidence>
<name>A0A7T2GIQ2_9SPHN</name>
<dbReference type="Proteomes" id="UP000594873">
    <property type="component" value="Chromosome"/>
</dbReference>
<accession>A0A7T2GIQ2</accession>
<protein>
    <submittedName>
        <fullName evidence="1">DUF1428 domain-containing protein</fullName>
    </submittedName>
</protein>
<reference evidence="1 2" key="1">
    <citation type="submission" date="2020-11" db="EMBL/GenBank/DDBJ databases">
        <title>Genome seq and assembly of Sphingosinicella sp.</title>
        <authorList>
            <person name="Chhetri G."/>
        </authorList>
    </citation>
    <scope>NUCLEOTIDE SEQUENCE [LARGE SCALE GENOMIC DNA]</scope>
    <source>
        <strain evidence="1 2">UDD2</strain>
    </source>
</reference>
<gene>
    <name evidence="1" type="ORF">IC614_08890</name>
</gene>
<dbReference type="AlphaFoldDB" id="A0A7T2GIQ2"/>
<dbReference type="InterPro" id="IPR009874">
    <property type="entry name" value="DUF1428"/>
</dbReference>
<dbReference type="EMBL" id="CP065592">
    <property type="protein sequence ID" value="QPQ54452.1"/>
    <property type="molecule type" value="Genomic_DNA"/>
</dbReference>
<dbReference type="InterPro" id="IPR011008">
    <property type="entry name" value="Dimeric_a/b-barrel"/>
</dbReference>
<sequence length="244" mass="27215">MSYIEGFVTPVPSANKEAYRKHAESATAMFKDLGATRLYEGWGDDVPDGKQTDFKRAVQAKADETVLFSFIEYPSKEVRGAANKRMMDDPRMEDMAKDMPFDGMRMIWSGFSPILDKGEAGKGRYLDGFVAPIPAGNEQAYRDLAEVGAQVFTEYGATRVVETFGDDVMDGKVTDYKKAIEARDGETIAYSWIEWPDKDTRDAGWKKVMEDPRMQPGDKPMPFDGKRMIYGGFATLVDSLGGMA</sequence>
<dbReference type="Pfam" id="PF07237">
    <property type="entry name" value="DUF1428"/>
    <property type="match status" value="2"/>
</dbReference>